<dbReference type="InParanoid" id="E8QYE0"/>
<dbReference type="Pfam" id="PF13439">
    <property type="entry name" value="Glyco_transf_4"/>
    <property type="match status" value="1"/>
</dbReference>
<reference key="1">
    <citation type="submission" date="2010-11" db="EMBL/GenBank/DDBJ databases">
        <title>The complete sequence of chromosome of Isophaera pallida ATCC 43644.</title>
        <authorList>
            <consortium name="US DOE Joint Genome Institute (JGI-PGF)"/>
            <person name="Lucas S."/>
            <person name="Copeland A."/>
            <person name="Lapidus A."/>
            <person name="Bruce D."/>
            <person name="Goodwin L."/>
            <person name="Pitluck S."/>
            <person name="Kyrpides N."/>
            <person name="Mavromatis K."/>
            <person name="Pagani I."/>
            <person name="Ivanova N."/>
            <person name="Saunders E."/>
            <person name="Brettin T."/>
            <person name="Detter J.C."/>
            <person name="Han C."/>
            <person name="Tapia R."/>
            <person name="Land M."/>
            <person name="Hauser L."/>
            <person name="Markowitz V."/>
            <person name="Cheng J.-F."/>
            <person name="Hugenholtz P."/>
            <person name="Woyke T."/>
            <person name="Wu D."/>
            <person name="Eisen J.A."/>
        </authorList>
    </citation>
    <scope>NUCLEOTIDE SEQUENCE</scope>
    <source>
        <strain>ATCC 43644</strain>
    </source>
</reference>
<dbReference type="GO" id="GO:0016757">
    <property type="term" value="F:glycosyltransferase activity"/>
    <property type="evidence" value="ECO:0007669"/>
    <property type="project" value="InterPro"/>
</dbReference>
<evidence type="ECO:0000259" key="3">
    <source>
        <dbReference type="Pfam" id="PF13439"/>
    </source>
</evidence>
<dbReference type="KEGG" id="ipa:Isop_2564"/>
<protein>
    <submittedName>
        <fullName evidence="4">Glycosyl transferase group 1</fullName>
    </submittedName>
</protein>
<dbReference type="OrthoDB" id="283384at2"/>
<evidence type="ECO:0000313" key="5">
    <source>
        <dbReference type="Proteomes" id="UP000008631"/>
    </source>
</evidence>
<dbReference type="SUPFAM" id="SSF53756">
    <property type="entry name" value="UDP-Glycosyltransferase/glycogen phosphorylase"/>
    <property type="match status" value="1"/>
</dbReference>
<dbReference type="PANTHER" id="PTHR46401">
    <property type="entry name" value="GLYCOSYLTRANSFERASE WBBK-RELATED"/>
    <property type="match status" value="1"/>
</dbReference>
<dbReference type="eggNOG" id="COG0438">
    <property type="taxonomic scope" value="Bacteria"/>
</dbReference>
<evidence type="ECO:0000313" key="4">
    <source>
        <dbReference type="EMBL" id="ADV63135.1"/>
    </source>
</evidence>
<proteinExistence type="predicted"/>
<organism evidence="4 5">
    <name type="scientific">Isosphaera pallida (strain ATCC 43644 / DSM 9630 / IS1B)</name>
    <dbReference type="NCBI Taxonomy" id="575540"/>
    <lineage>
        <taxon>Bacteria</taxon>
        <taxon>Pseudomonadati</taxon>
        <taxon>Planctomycetota</taxon>
        <taxon>Planctomycetia</taxon>
        <taxon>Isosphaerales</taxon>
        <taxon>Isosphaeraceae</taxon>
        <taxon>Isosphaera</taxon>
    </lineage>
</organism>
<dbReference type="CDD" id="cd03809">
    <property type="entry name" value="GT4_MtfB-like"/>
    <property type="match status" value="1"/>
</dbReference>
<sequence>MTTPSLRLLINARLLSDPALNGWNRYTTRLTAALVAVDPTVHVILAGDRPLAPNHVETIRGDSEATASRVETAIAPGGRGLVWEQVVLARLARDLEADLIHAPANYGLPWAGAIPKLLTLHDVTLHQEELAGPYHRFNPDAWRLRGRHALSRWVATAIVTPSRHAAREIVEILRVPAEKVVTIPEAADPVFHRPIPTDARIALRRLLELGDAPYLLVVGNFAPHKRVEWLLDRFAEVIARRGWGVSPTPRGDADNPMARLCLVLVGGERDGPQAAAIRARAEARGIGSRLRLAPRLSDPELAACYAEAVGLACPSRREGFGLPLVEAMAVGCPILAADATSLPEVLGSGGTILPWDHAESWRAALERWLDDPWTLARDRQRARERGRLFSWETAAYATLGLIRRLVGRNVPTPSRFAPPLPPHAYP</sequence>
<evidence type="ECO:0000259" key="2">
    <source>
        <dbReference type="Pfam" id="PF00534"/>
    </source>
</evidence>
<dbReference type="EMBL" id="CP002353">
    <property type="protein sequence ID" value="ADV63135.1"/>
    <property type="molecule type" value="Genomic_DNA"/>
</dbReference>
<dbReference type="InterPro" id="IPR001296">
    <property type="entry name" value="Glyco_trans_1"/>
</dbReference>
<dbReference type="RefSeq" id="WP_013565423.1">
    <property type="nucleotide sequence ID" value="NC_014962.1"/>
</dbReference>
<dbReference type="PANTHER" id="PTHR46401:SF2">
    <property type="entry name" value="GLYCOSYLTRANSFERASE WBBK-RELATED"/>
    <property type="match status" value="1"/>
</dbReference>
<feature type="domain" description="Glycosyltransferase subfamily 4-like N-terminal" evidence="3">
    <location>
        <begin position="21"/>
        <end position="189"/>
    </location>
</feature>
<dbReference type="Proteomes" id="UP000008631">
    <property type="component" value="Chromosome"/>
</dbReference>
<evidence type="ECO:0000256" key="1">
    <source>
        <dbReference type="ARBA" id="ARBA00022679"/>
    </source>
</evidence>
<keyword evidence="1 4" id="KW-0808">Transferase</keyword>
<gene>
    <name evidence="4" type="ordered locus">Isop_2564</name>
</gene>
<dbReference type="InterPro" id="IPR028098">
    <property type="entry name" value="Glyco_trans_4-like_N"/>
</dbReference>
<keyword evidence="5" id="KW-1185">Reference proteome</keyword>
<accession>E8QYE0</accession>
<dbReference type="HOGENOM" id="CLU_009583_27_6_0"/>
<dbReference type="STRING" id="575540.Isop_2564"/>
<feature type="domain" description="Glycosyl transferase family 1" evidence="2">
    <location>
        <begin position="210"/>
        <end position="387"/>
    </location>
</feature>
<dbReference type="GO" id="GO:0009103">
    <property type="term" value="P:lipopolysaccharide biosynthetic process"/>
    <property type="evidence" value="ECO:0007669"/>
    <property type="project" value="TreeGrafter"/>
</dbReference>
<reference evidence="4 5" key="2">
    <citation type="journal article" date="2011" name="Stand. Genomic Sci.">
        <title>Complete genome sequence of Isosphaera pallida type strain (IS1B).</title>
        <authorList>
            <consortium name="US DOE Joint Genome Institute (JGI-PGF)"/>
            <person name="Goker M."/>
            <person name="Cleland D."/>
            <person name="Saunders E."/>
            <person name="Lapidus A."/>
            <person name="Nolan M."/>
            <person name="Lucas S."/>
            <person name="Hammon N."/>
            <person name="Deshpande S."/>
            <person name="Cheng J.F."/>
            <person name="Tapia R."/>
            <person name="Han C."/>
            <person name="Goodwin L."/>
            <person name="Pitluck S."/>
            <person name="Liolios K."/>
            <person name="Pagani I."/>
            <person name="Ivanova N."/>
            <person name="Mavromatis K."/>
            <person name="Pati A."/>
            <person name="Chen A."/>
            <person name="Palaniappan K."/>
            <person name="Land M."/>
            <person name="Hauser L."/>
            <person name="Chang Y.J."/>
            <person name="Jeffries C.D."/>
            <person name="Detter J.C."/>
            <person name="Beck B."/>
            <person name="Woyke T."/>
            <person name="Bristow J."/>
            <person name="Eisen J.A."/>
            <person name="Markowitz V."/>
            <person name="Hugenholtz P."/>
            <person name="Kyrpides N.C."/>
            <person name="Klenk H.P."/>
        </authorList>
    </citation>
    <scope>NUCLEOTIDE SEQUENCE [LARGE SCALE GENOMIC DNA]</scope>
    <source>
        <strain evidence="5">ATCC 43644 / DSM 9630 / IS1B</strain>
    </source>
</reference>
<name>E8QYE0_ISOPI</name>
<dbReference type="Pfam" id="PF00534">
    <property type="entry name" value="Glycos_transf_1"/>
    <property type="match status" value="1"/>
</dbReference>
<dbReference type="Gene3D" id="3.40.50.2000">
    <property type="entry name" value="Glycogen Phosphorylase B"/>
    <property type="match status" value="2"/>
</dbReference>
<dbReference type="AlphaFoldDB" id="E8QYE0"/>